<dbReference type="EMBL" id="CP002780">
    <property type="protein sequence ID" value="AEG60478.1"/>
    <property type="molecule type" value="Genomic_DNA"/>
</dbReference>
<dbReference type="NCBIfam" id="TIGR04086">
    <property type="entry name" value="TIGR04086_membr"/>
    <property type="match status" value="1"/>
</dbReference>
<dbReference type="STRING" id="696281.Desru_2229"/>
<dbReference type="AlphaFoldDB" id="F6DLD0"/>
<dbReference type="InterPro" id="IPR023804">
    <property type="entry name" value="DUF3792_TM"/>
</dbReference>
<keyword evidence="1" id="KW-0472">Membrane</keyword>
<evidence type="ECO:0000256" key="1">
    <source>
        <dbReference type="SAM" id="Phobius"/>
    </source>
</evidence>
<feature type="transmembrane region" description="Helical" evidence="1">
    <location>
        <begin position="20"/>
        <end position="44"/>
    </location>
</feature>
<evidence type="ECO:0008006" key="4">
    <source>
        <dbReference type="Google" id="ProtNLM"/>
    </source>
</evidence>
<feature type="transmembrane region" description="Helical" evidence="1">
    <location>
        <begin position="107"/>
        <end position="132"/>
    </location>
</feature>
<evidence type="ECO:0000313" key="2">
    <source>
        <dbReference type="EMBL" id="AEG60478.1"/>
    </source>
</evidence>
<dbReference type="HOGENOM" id="CLU_149197_1_0_9"/>
<name>F6DLD0_DESRL</name>
<gene>
    <name evidence="2" type="ordered locus">Desru_2229</name>
</gene>
<protein>
    <recommendedName>
        <fullName evidence="4">Membrane protein, TIGR04086 family</fullName>
    </recommendedName>
</protein>
<reference evidence="3" key="1">
    <citation type="submission" date="2011-05" db="EMBL/GenBank/DDBJ databases">
        <title>Complete sequence of Desulfotomaculum ruminis DSM 2154.</title>
        <authorList>
            <person name="Lucas S."/>
            <person name="Copeland A."/>
            <person name="Lapidus A."/>
            <person name="Cheng J.-F."/>
            <person name="Goodwin L."/>
            <person name="Pitluck S."/>
            <person name="Lu M."/>
            <person name="Detter J.C."/>
            <person name="Han C."/>
            <person name="Tapia R."/>
            <person name="Land M."/>
            <person name="Hauser L."/>
            <person name="Kyrpides N."/>
            <person name="Ivanova N."/>
            <person name="Mikhailova N."/>
            <person name="Pagani I."/>
            <person name="Stams A.J.M."/>
            <person name="Plugge C.M."/>
            <person name="Muyzer G."/>
            <person name="Kuever J."/>
            <person name="Parshina S.N."/>
            <person name="Ivanova A.E."/>
            <person name="Nazina T.N."/>
            <person name="Brambilla E."/>
            <person name="Spring S."/>
            <person name="Klenk H.-P."/>
            <person name="Woyke T."/>
        </authorList>
    </citation>
    <scope>NUCLEOTIDE SEQUENCE [LARGE SCALE GENOMIC DNA]</scope>
    <source>
        <strain evidence="3">ATCC 23193 / DSM 2154 / NCIB 8452 / DL</strain>
    </source>
</reference>
<dbReference type="OrthoDB" id="1787318at2"/>
<keyword evidence="1" id="KW-1133">Transmembrane helix</keyword>
<keyword evidence="1" id="KW-0812">Transmembrane</keyword>
<evidence type="ECO:0000313" key="3">
    <source>
        <dbReference type="Proteomes" id="UP000009234"/>
    </source>
</evidence>
<dbReference type="RefSeq" id="WP_013842237.1">
    <property type="nucleotide sequence ID" value="NC_015589.1"/>
</dbReference>
<dbReference type="Proteomes" id="UP000009234">
    <property type="component" value="Chromosome"/>
</dbReference>
<keyword evidence="3" id="KW-1185">Reference proteome</keyword>
<feature type="transmembrane region" description="Helical" evidence="1">
    <location>
        <begin position="78"/>
        <end position="101"/>
    </location>
</feature>
<feature type="transmembrane region" description="Helical" evidence="1">
    <location>
        <begin position="50"/>
        <end position="71"/>
    </location>
</feature>
<dbReference type="Pfam" id="PF12670">
    <property type="entry name" value="DUF3792"/>
    <property type="match status" value="1"/>
</dbReference>
<proteinExistence type="predicted"/>
<sequence>MPPLKQDKPSMPVLHVPSIYRGTLVSLGLSLGFSVLVGLTYYFTNLSENTMSWVATGILFISVASGSAYAAKKARNKGLFNGLGVGFTTFIIIWILAGLFLPGHILLVGALGKLSLTLLAGAIGGMVGISLAS</sequence>
<reference evidence="2 3" key="2">
    <citation type="journal article" date="2012" name="Stand. Genomic Sci.">
        <title>Complete genome sequence of the sulfate-reducing firmicute Desulfotomaculum ruminis type strain (DL(T)).</title>
        <authorList>
            <person name="Spring S."/>
            <person name="Visser M."/>
            <person name="Lu M."/>
            <person name="Copeland A."/>
            <person name="Lapidus A."/>
            <person name="Lucas S."/>
            <person name="Cheng J.F."/>
            <person name="Han C."/>
            <person name="Tapia R."/>
            <person name="Goodwin L.A."/>
            <person name="Pitluck S."/>
            <person name="Ivanova N."/>
            <person name="Land M."/>
            <person name="Hauser L."/>
            <person name="Larimer F."/>
            <person name="Rohde M."/>
            <person name="Goker M."/>
            <person name="Detter J.C."/>
            <person name="Kyrpides N.C."/>
            <person name="Woyke T."/>
            <person name="Schaap P.J."/>
            <person name="Plugge C.M."/>
            <person name="Muyzer G."/>
            <person name="Kuever J."/>
            <person name="Pereira I.A."/>
            <person name="Parshina S.N."/>
            <person name="Bernier-Latmani R."/>
            <person name="Stams A.J."/>
            <person name="Klenk H.P."/>
        </authorList>
    </citation>
    <scope>NUCLEOTIDE SEQUENCE [LARGE SCALE GENOMIC DNA]</scope>
    <source>
        <strain evidence="3">ATCC 23193 / DSM 2154 / NCIB 8452 / DL</strain>
    </source>
</reference>
<dbReference type="eggNOG" id="ENOG50337DJ">
    <property type="taxonomic scope" value="Bacteria"/>
</dbReference>
<accession>F6DLD0</accession>
<organism evidence="2 3">
    <name type="scientific">Desulforamulus ruminis (strain ATCC 23193 / DSM 2154 / NCIMB 8452 / DL)</name>
    <name type="common">Desulfotomaculum ruminis</name>
    <dbReference type="NCBI Taxonomy" id="696281"/>
    <lineage>
        <taxon>Bacteria</taxon>
        <taxon>Bacillati</taxon>
        <taxon>Bacillota</taxon>
        <taxon>Clostridia</taxon>
        <taxon>Eubacteriales</taxon>
        <taxon>Peptococcaceae</taxon>
        <taxon>Desulforamulus</taxon>
    </lineage>
</organism>
<dbReference type="KEGG" id="dru:Desru_2229"/>